<keyword evidence="2" id="KW-1185">Reference proteome</keyword>
<gene>
    <name evidence="1" type="ORF">F5148DRAFT_1316230</name>
</gene>
<comment type="caution">
    <text evidence="1">The sequence shown here is derived from an EMBL/GenBank/DDBJ whole genome shotgun (WGS) entry which is preliminary data.</text>
</comment>
<name>A0ACC0U4E5_9AGAM</name>
<dbReference type="EMBL" id="JAGFNK010000179">
    <property type="protein sequence ID" value="KAI9461179.1"/>
    <property type="molecule type" value="Genomic_DNA"/>
</dbReference>
<proteinExistence type="predicted"/>
<feature type="non-terminal residue" evidence="1">
    <location>
        <position position="1"/>
    </location>
</feature>
<dbReference type="Proteomes" id="UP001207468">
    <property type="component" value="Unassembled WGS sequence"/>
</dbReference>
<evidence type="ECO:0000313" key="1">
    <source>
        <dbReference type="EMBL" id="KAI9461179.1"/>
    </source>
</evidence>
<evidence type="ECO:0000313" key="2">
    <source>
        <dbReference type="Proteomes" id="UP001207468"/>
    </source>
</evidence>
<reference evidence="1" key="1">
    <citation type="submission" date="2021-03" db="EMBL/GenBank/DDBJ databases">
        <title>Evolutionary priming and transition to the ectomycorrhizal habit in an iconic lineage of mushroom-forming fungi: is preadaptation a requirement?</title>
        <authorList>
            <consortium name="DOE Joint Genome Institute"/>
            <person name="Looney B.P."/>
            <person name="Miyauchi S."/>
            <person name="Morin E."/>
            <person name="Drula E."/>
            <person name="Courty P.E."/>
            <person name="Chicoki N."/>
            <person name="Fauchery L."/>
            <person name="Kohler A."/>
            <person name="Kuo A."/>
            <person name="LaButti K."/>
            <person name="Pangilinan J."/>
            <person name="Lipzen A."/>
            <person name="Riley R."/>
            <person name="Andreopoulos W."/>
            <person name="He G."/>
            <person name="Johnson J."/>
            <person name="Barry K.W."/>
            <person name="Grigoriev I.V."/>
            <person name="Nagy L."/>
            <person name="Hibbett D."/>
            <person name="Henrissat B."/>
            <person name="Matheny P.B."/>
            <person name="Labbe J."/>
            <person name="Martin A.F."/>
        </authorList>
    </citation>
    <scope>NUCLEOTIDE SEQUENCE</scope>
    <source>
        <strain evidence="1">BPL698</strain>
    </source>
</reference>
<sequence length="1491" mass="164177">KNDWRIAGRTCSSLSTSFLPPSLPPSSNPTTPPIIPSIRSRRMSFFSRKKNEKHQTQPAPQPAQVSRDSDIQPSQNVPGTFGQHSASHRPPANPPPSNLPPANGLASQSSQQLPPQQPPAPSQSQPPPQQQQQQQQQPRAVYPWSARRLTLLPPTLIGKSAPPSVTSPSPFPRYGHALPATATAAGELFLFGGLVHESARNDLFVFSTRDLSATLLQTSGEIPSPRVGHAAALVSSVLLIWGGDTNTGGQEAPEPQDDSLYLLNLVSREWTRVMVNGTGPVGRYGHAVTMVGSKLFVFGGQVDGEFLNDMWAFDLNSLKSKPVWESYEPPAGNEKPPRRTGHASVTHGDRIVIFGGTDGRYHYNDTWLFDVPTRKWTELQCTGYIPSPREGHAAALVDDVMYVFGGRGVDGTDLGDLTAFKLSTQRWFMFQNMGPSPSGRSGHAMASNASRVFVLGGESSIGAQTDESALIHVLDTKHIKYPKAEPNAVKPGEKSVLSRKSSTGVSSQEQRPSSSSGSNTARSGSPFQHVADIEESRRAISPQNPRAQRPSPNIPHSQLAGVNGRPRRVPGDDDGEGSIESAIRDRAISPDQARSLSPAARGGTPTGPVSIETMVKTAQQTRSESPLVERERTKSPLVELDRTKSPDAQNHGQQQLDVNGFTPAHGTKSGSASNVTADLIRDLKARDAELETLRRREAWMKVALAQACHAGFVYVNAGAGDEDRGVTDGQPKVAEAVISLKQLHGRIQASLTEQARSASLRIGEAEQQRVGAIQEAAYYRAKLAALEASSEGEVTRLERERLGELERQLSATLAAQTERDRRLARLSEELTLKGTLLEQAEAKAAEAVKRAGVLEETHVHMLRDHTDVQERHAALDAELREQADRLLAQTSLVEQKDAEIVNMQAQLEELLLSRDQHVRALELAQSALQKATSRAAEVDEQSQRTREQIGQYETEIAEARGELETRISELEAVRLRLTDAENAWAKSREEADAFRALTTTGLGELLDTHRDLKTDEDRSTRGHAERVQAMEAEVASLRAMLKDATKRLEDSHGELANERRKTRESETEVLGLRTQITGLRAQLSNAVAESGRARQELAARESELKQKAKDAADAALRLDMLRNYLGENDIVLNNDGLPAKAESETASRIAELETQLGQYTRLQEQTERELQTVSRQKQDALAQVSAISTQLDMLRNTQSPALNRNGLDDSANEARVAEAERRAEDVERSYKARMQQLEDDYRLAVQLVKETERLNRRMKDELMKQKNLNTSLLTEVDSLRGSSGGAESSARVRANGRATPLSDDGRSSESLRSQLIDMQRQAQRAISENKDMRLRIESLEKDLSTMRNNLIAAQRESDERLTRIEELEQEVEQQRSALVITRGGHDETLLERLSSENNALKRENEQLSHKIGLLLEDDEPAFGRDRRTSALSDRPVSGTSSDGLNFSSRISNGDFDSWQRQFTSALSTRRPPSEYESQSYSGHGHERTRSR</sequence>
<accession>A0ACC0U4E5</accession>
<organism evidence="1 2">
    <name type="scientific">Russula earlei</name>
    <dbReference type="NCBI Taxonomy" id="71964"/>
    <lineage>
        <taxon>Eukaryota</taxon>
        <taxon>Fungi</taxon>
        <taxon>Dikarya</taxon>
        <taxon>Basidiomycota</taxon>
        <taxon>Agaricomycotina</taxon>
        <taxon>Agaricomycetes</taxon>
        <taxon>Russulales</taxon>
        <taxon>Russulaceae</taxon>
        <taxon>Russula</taxon>
    </lineage>
</organism>
<protein>
    <submittedName>
        <fullName evidence="1">Uncharacterized protein</fullName>
    </submittedName>
</protein>
<feature type="non-terminal residue" evidence="1">
    <location>
        <position position="1491"/>
    </location>
</feature>